<feature type="transmembrane region" description="Helical" evidence="10">
    <location>
        <begin position="362"/>
        <end position="383"/>
    </location>
</feature>
<dbReference type="Pfam" id="PF01554">
    <property type="entry name" value="MatE"/>
    <property type="match status" value="2"/>
</dbReference>
<evidence type="ECO:0000256" key="8">
    <source>
        <dbReference type="ARBA" id="ARBA00023136"/>
    </source>
</evidence>
<sequence length="451" mass="49281">MNEHSKMLATERIGKLLIKLSAPAMLGMMVQAIYNLVDTIFVGRGVGKMAIAGLTIAFPIQMLVMAVAQTIGIGGASIISRSLGKGDLERAEKTMGNMMSLTVVISLLIAVFGSIFIVPILKFFGATETILPYSVDYMRIIIWGTLFFTFAMTSNNIIRAEGNAKVAMITMLISAGLNIILDPIFIFVFDMGIGGAALATVLAQATTVVYLVYYFIKGKSTVKLKVQNLRFNKSIILETFAIGSSSFARQASGSITAVILNNSLAYYGGDAAIAIYGVINRLMMFTFLPLIGVVQGFLPIVGFNYGANLMDRVKQSINLSVIVTTIMSVGGFLMLMLFPRFFFSIFNEDPKFIEDGIVAMRYIILALPVIGFQVIGASLFQAFGKAKPSLFLNLSRQILFLIPLVLILPLYFQLNGLWLAFPLADLLAFIVTLIMVIRQMRHLNEAAALEQ</sequence>
<feature type="transmembrane region" description="Helical" evidence="10">
    <location>
        <begin position="49"/>
        <end position="79"/>
    </location>
</feature>
<proteinExistence type="inferred from homology"/>
<dbReference type="PANTHER" id="PTHR43823">
    <property type="entry name" value="SPORULATION PROTEIN YKVU"/>
    <property type="match status" value="1"/>
</dbReference>
<feature type="transmembrane region" description="Helical" evidence="10">
    <location>
        <begin position="319"/>
        <end position="342"/>
    </location>
</feature>
<keyword evidence="7 10" id="KW-1133">Transmembrane helix</keyword>
<feature type="transmembrane region" description="Helical" evidence="10">
    <location>
        <begin position="390"/>
        <end position="412"/>
    </location>
</feature>
<comment type="subcellular location">
    <subcellularLocation>
        <location evidence="1">Cell membrane</location>
        <topology evidence="1">Multi-pass membrane protein</topology>
    </subcellularLocation>
</comment>
<protein>
    <recommendedName>
        <fullName evidence="3">Multidrug export protein MepA</fullName>
    </recommendedName>
</protein>
<evidence type="ECO:0000256" key="9">
    <source>
        <dbReference type="ARBA" id="ARBA00023251"/>
    </source>
</evidence>
<evidence type="ECO:0000256" key="7">
    <source>
        <dbReference type="ARBA" id="ARBA00022989"/>
    </source>
</evidence>
<evidence type="ECO:0000256" key="1">
    <source>
        <dbReference type="ARBA" id="ARBA00004651"/>
    </source>
</evidence>
<keyword evidence="9" id="KW-0046">Antibiotic resistance</keyword>
<reference evidence="11 12" key="1">
    <citation type="submission" date="2021-01" db="EMBL/GenBank/DDBJ databases">
        <title>Genomic Encyclopedia of Type Strains, Phase IV (KMG-IV): sequencing the most valuable type-strain genomes for metagenomic binning, comparative biology and taxonomic classification.</title>
        <authorList>
            <person name="Goeker M."/>
        </authorList>
    </citation>
    <scope>NUCLEOTIDE SEQUENCE [LARGE SCALE GENOMIC DNA]</scope>
    <source>
        <strain evidence="11 12">DSM 25890</strain>
    </source>
</reference>
<comment type="caution">
    <text evidence="11">The sequence shown here is derived from an EMBL/GenBank/DDBJ whole genome shotgun (WGS) entry which is preliminary data.</text>
</comment>
<keyword evidence="6 10" id="KW-0812">Transmembrane</keyword>
<evidence type="ECO:0000313" key="11">
    <source>
        <dbReference type="EMBL" id="MBM7614082.1"/>
    </source>
</evidence>
<evidence type="ECO:0000256" key="4">
    <source>
        <dbReference type="ARBA" id="ARBA00022448"/>
    </source>
</evidence>
<feature type="transmembrane region" description="Helical" evidence="10">
    <location>
        <begin position="166"/>
        <end position="189"/>
    </location>
</feature>
<feature type="transmembrane region" description="Helical" evidence="10">
    <location>
        <begin position="195"/>
        <end position="216"/>
    </location>
</feature>
<feature type="transmembrane region" description="Helical" evidence="10">
    <location>
        <begin position="285"/>
        <end position="307"/>
    </location>
</feature>
<comment type="similarity">
    <text evidence="2">Belongs to the multi antimicrobial extrusion (MATE) (TC 2.A.66.1) family. MepA subfamily.</text>
</comment>
<feature type="transmembrane region" description="Helical" evidence="10">
    <location>
        <begin position="100"/>
        <end position="125"/>
    </location>
</feature>
<organism evidence="11 12">
    <name type="scientific">Alkaliphilus hydrothermalis</name>
    <dbReference type="NCBI Taxonomy" id="1482730"/>
    <lineage>
        <taxon>Bacteria</taxon>
        <taxon>Bacillati</taxon>
        <taxon>Bacillota</taxon>
        <taxon>Clostridia</taxon>
        <taxon>Peptostreptococcales</taxon>
        <taxon>Natronincolaceae</taxon>
        <taxon>Alkaliphilus</taxon>
    </lineage>
</organism>
<gene>
    <name evidence="11" type="ORF">JOC73_000591</name>
</gene>
<keyword evidence="12" id="KW-1185">Reference proteome</keyword>
<feature type="transmembrane region" description="Helical" evidence="10">
    <location>
        <begin position="16"/>
        <end position="37"/>
    </location>
</feature>
<dbReference type="CDD" id="cd13143">
    <property type="entry name" value="MATE_MepA_like"/>
    <property type="match status" value="1"/>
</dbReference>
<accession>A0ABS2NMF0</accession>
<dbReference type="InterPro" id="IPR002528">
    <property type="entry name" value="MATE_fam"/>
</dbReference>
<dbReference type="InterPro" id="IPR045070">
    <property type="entry name" value="MATE_MepA-like"/>
</dbReference>
<keyword evidence="4" id="KW-0813">Transport</keyword>
<name>A0ABS2NMF0_9FIRM</name>
<evidence type="ECO:0000256" key="2">
    <source>
        <dbReference type="ARBA" id="ARBA00008417"/>
    </source>
</evidence>
<feature type="transmembrane region" description="Helical" evidence="10">
    <location>
        <begin position="137"/>
        <end position="154"/>
    </location>
</feature>
<evidence type="ECO:0000256" key="5">
    <source>
        <dbReference type="ARBA" id="ARBA00022475"/>
    </source>
</evidence>
<dbReference type="Proteomes" id="UP001314796">
    <property type="component" value="Unassembled WGS sequence"/>
</dbReference>
<dbReference type="RefSeq" id="WP_204400352.1">
    <property type="nucleotide sequence ID" value="NZ_JAFBEE010000002.1"/>
</dbReference>
<dbReference type="NCBIfam" id="TIGR00797">
    <property type="entry name" value="matE"/>
    <property type="match status" value="1"/>
</dbReference>
<dbReference type="PANTHER" id="PTHR43823:SF3">
    <property type="entry name" value="MULTIDRUG EXPORT PROTEIN MEPA"/>
    <property type="match status" value="1"/>
</dbReference>
<dbReference type="PIRSF" id="PIRSF006603">
    <property type="entry name" value="DinF"/>
    <property type="match status" value="1"/>
</dbReference>
<keyword evidence="8 10" id="KW-0472">Membrane</keyword>
<evidence type="ECO:0000256" key="3">
    <source>
        <dbReference type="ARBA" id="ARBA00022106"/>
    </source>
</evidence>
<dbReference type="InterPro" id="IPR051327">
    <property type="entry name" value="MATE_MepA_subfamily"/>
</dbReference>
<dbReference type="InterPro" id="IPR048279">
    <property type="entry name" value="MdtK-like"/>
</dbReference>
<evidence type="ECO:0000256" key="6">
    <source>
        <dbReference type="ARBA" id="ARBA00022692"/>
    </source>
</evidence>
<evidence type="ECO:0000256" key="10">
    <source>
        <dbReference type="SAM" id="Phobius"/>
    </source>
</evidence>
<feature type="transmembrane region" description="Helical" evidence="10">
    <location>
        <begin position="259"/>
        <end position="279"/>
    </location>
</feature>
<feature type="transmembrane region" description="Helical" evidence="10">
    <location>
        <begin position="418"/>
        <end position="437"/>
    </location>
</feature>
<evidence type="ECO:0000313" key="12">
    <source>
        <dbReference type="Proteomes" id="UP001314796"/>
    </source>
</evidence>
<dbReference type="EMBL" id="JAFBEE010000002">
    <property type="protein sequence ID" value="MBM7614082.1"/>
    <property type="molecule type" value="Genomic_DNA"/>
</dbReference>
<keyword evidence="5" id="KW-1003">Cell membrane</keyword>